<reference evidence="2" key="1">
    <citation type="journal article" date="2012" name="MBio">
        <title>Comparative genome analysis of Trichophyton rubrum and related dermatophytes reveals candidate genes involved in infection.</title>
        <authorList>
            <person name="Martinez D.A."/>
            <person name="Oliver B.G."/>
            <person name="Graeser Y."/>
            <person name="Goldberg J.M."/>
            <person name="Li W."/>
            <person name="Martinez-Rossi N.M."/>
            <person name="Monod M."/>
            <person name="Shelest E."/>
            <person name="Barton R.C."/>
            <person name="Birch E."/>
            <person name="Brakhage A.A."/>
            <person name="Chen Z."/>
            <person name="Gurr S.J."/>
            <person name="Heiman D."/>
            <person name="Heitman J."/>
            <person name="Kosti I."/>
            <person name="Rossi A."/>
            <person name="Saif S."/>
            <person name="Samalova M."/>
            <person name="Saunders C.W."/>
            <person name="Shea T."/>
            <person name="Summerbell R.C."/>
            <person name="Xu J."/>
            <person name="Young S."/>
            <person name="Zeng Q."/>
            <person name="Birren B.W."/>
            <person name="Cuomo C.A."/>
            <person name="White T.C."/>
        </authorList>
    </citation>
    <scope>NUCLEOTIDE SEQUENCE [LARGE SCALE GENOMIC DNA]</scope>
    <source>
        <strain evidence="2">ATCC MYA-4606 / CBS 127.97</strain>
    </source>
</reference>
<dbReference type="AlphaFoldDB" id="F2PJP5"/>
<evidence type="ECO:0000313" key="2">
    <source>
        <dbReference type="Proteomes" id="UP000009169"/>
    </source>
</evidence>
<proteinExistence type="predicted"/>
<protein>
    <submittedName>
        <fullName evidence="1">Uncharacterized protein</fullName>
    </submittedName>
</protein>
<sequence length="160" mass="17505">MTVITSRGRFCSCGRRAPTAHSQQQRQGFTIASVIDREAGRVAGRSVCSRARQDTLCWLVKSGSRGLAPAIELHRQKGEWNKRSSLDRPGRLERSAQAGALGPRELLLEDCKFDHRATISSAFLLVSAVMDERADDTLIFAIPGLEANLLYSGTSQPGCF</sequence>
<name>F2PJP5_TRIEC</name>
<dbReference type="eggNOG" id="ENOG502RQ5A">
    <property type="taxonomic scope" value="Eukaryota"/>
</dbReference>
<gene>
    <name evidence="1" type="ORF">TEQG_01152</name>
</gene>
<dbReference type="Proteomes" id="UP000009169">
    <property type="component" value="Unassembled WGS sequence"/>
</dbReference>
<dbReference type="EMBL" id="DS995721">
    <property type="protein sequence ID" value="EGE02113.1"/>
    <property type="molecule type" value="Genomic_DNA"/>
</dbReference>
<accession>F2PJP5</accession>
<dbReference type="VEuPathDB" id="FungiDB:TEQG_01152"/>
<keyword evidence="2" id="KW-1185">Reference proteome</keyword>
<evidence type="ECO:0000313" key="1">
    <source>
        <dbReference type="EMBL" id="EGE02113.1"/>
    </source>
</evidence>
<dbReference type="HOGENOM" id="CLU_1653389_0_0_1"/>
<organism evidence="1 2">
    <name type="scientific">Trichophyton equinum (strain ATCC MYA-4606 / CBS 127.97)</name>
    <name type="common">Horse ringworm fungus</name>
    <dbReference type="NCBI Taxonomy" id="559882"/>
    <lineage>
        <taxon>Eukaryota</taxon>
        <taxon>Fungi</taxon>
        <taxon>Dikarya</taxon>
        <taxon>Ascomycota</taxon>
        <taxon>Pezizomycotina</taxon>
        <taxon>Eurotiomycetes</taxon>
        <taxon>Eurotiomycetidae</taxon>
        <taxon>Onygenales</taxon>
        <taxon>Arthrodermataceae</taxon>
        <taxon>Trichophyton</taxon>
    </lineage>
</organism>